<dbReference type="InterPro" id="IPR036465">
    <property type="entry name" value="vWFA_dom_sf"/>
</dbReference>
<dbReference type="InterPro" id="IPR002035">
    <property type="entry name" value="VWF_A"/>
</dbReference>
<dbReference type="PANTHER" id="PTHR24020">
    <property type="entry name" value="COLLAGEN ALPHA"/>
    <property type="match status" value="1"/>
</dbReference>
<evidence type="ECO:0000313" key="3">
    <source>
        <dbReference type="Proteomes" id="UP000085678"/>
    </source>
</evidence>
<protein>
    <submittedName>
        <fullName evidence="4">Vitrin</fullName>
    </submittedName>
</protein>
<dbReference type="Gene3D" id="3.40.50.410">
    <property type="entry name" value="von Willebrand factor, type A domain"/>
    <property type="match status" value="1"/>
</dbReference>
<feature type="chain" id="PRO_5010160967" evidence="1">
    <location>
        <begin position="23"/>
        <end position="257"/>
    </location>
</feature>
<name>A0A1S3JI00_LINAN</name>
<sequence length="257" mass="28431">MQLVKVLVFCLALVSIDKGSQAVNVDYQASLINNKLSSLMAPKLVCSGYLWFRSCVKVPPKLDTLLVLDSSGSITSYQFGKEKDAAKVIVDYIHNKAPIGYYKSRVGLIEYSVYAHFEFKFNEYNTPAAIKNRIQLVTYDNGWRTATAIALGKAKTEMQANSRPGNVKVVWVFTDGRSNYGGNPKIPADQLRAIGTTVCIMVIGPSINWAEIHDIGNKDCIFQATSFYQALQILSRAYSLSKSSPTLSDNFFSGLKL</sequence>
<reference evidence="4" key="1">
    <citation type="submission" date="2025-08" db="UniProtKB">
        <authorList>
            <consortium name="RefSeq"/>
        </authorList>
    </citation>
    <scope>IDENTIFICATION</scope>
    <source>
        <tissue evidence="4">Gonads</tissue>
    </source>
</reference>
<gene>
    <name evidence="4" type="primary">LOC106173425</name>
</gene>
<accession>A0A1S3JI00</accession>
<dbReference type="SMART" id="SM00327">
    <property type="entry name" value="VWA"/>
    <property type="match status" value="1"/>
</dbReference>
<dbReference type="STRING" id="7574.A0A1S3JI00"/>
<dbReference type="Pfam" id="PF00092">
    <property type="entry name" value="VWA"/>
    <property type="match status" value="1"/>
</dbReference>
<evidence type="ECO:0000259" key="2">
    <source>
        <dbReference type="PROSITE" id="PS50234"/>
    </source>
</evidence>
<dbReference type="RefSeq" id="XP_013410017.1">
    <property type="nucleotide sequence ID" value="XM_013554563.2"/>
</dbReference>
<keyword evidence="3" id="KW-1185">Reference proteome</keyword>
<dbReference type="CDD" id="cd01450">
    <property type="entry name" value="vWFA_subfamily_ECM"/>
    <property type="match status" value="1"/>
</dbReference>
<dbReference type="SUPFAM" id="SSF53300">
    <property type="entry name" value="vWA-like"/>
    <property type="match status" value="1"/>
</dbReference>
<dbReference type="InterPro" id="IPR050525">
    <property type="entry name" value="ECM_Assembly_Org"/>
</dbReference>
<dbReference type="Proteomes" id="UP000085678">
    <property type="component" value="Unplaced"/>
</dbReference>
<dbReference type="KEGG" id="lak:106173425"/>
<dbReference type="AlphaFoldDB" id="A0A1S3JI00"/>
<dbReference type="GeneID" id="106173425"/>
<feature type="domain" description="VWFA" evidence="2">
    <location>
        <begin position="63"/>
        <end position="255"/>
    </location>
</feature>
<keyword evidence="1" id="KW-0732">Signal</keyword>
<dbReference type="InParanoid" id="A0A1S3JI00"/>
<dbReference type="PRINTS" id="PR00453">
    <property type="entry name" value="VWFADOMAIN"/>
</dbReference>
<feature type="signal peptide" evidence="1">
    <location>
        <begin position="1"/>
        <end position="22"/>
    </location>
</feature>
<dbReference type="PANTHER" id="PTHR24020:SF20">
    <property type="entry name" value="PH DOMAIN-CONTAINING PROTEIN"/>
    <property type="match status" value="1"/>
</dbReference>
<evidence type="ECO:0000313" key="4">
    <source>
        <dbReference type="RefSeq" id="XP_013410017.1"/>
    </source>
</evidence>
<dbReference type="PROSITE" id="PS50234">
    <property type="entry name" value="VWFA"/>
    <property type="match status" value="1"/>
</dbReference>
<dbReference type="OrthoDB" id="9949424at2759"/>
<organism evidence="3 4">
    <name type="scientific">Lingula anatina</name>
    <name type="common">Brachiopod</name>
    <name type="synonym">Lingula unguis</name>
    <dbReference type="NCBI Taxonomy" id="7574"/>
    <lineage>
        <taxon>Eukaryota</taxon>
        <taxon>Metazoa</taxon>
        <taxon>Spiralia</taxon>
        <taxon>Lophotrochozoa</taxon>
        <taxon>Brachiopoda</taxon>
        <taxon>Linguliformea</taxon>
        <taxon>Lingulata</taxon>
        <taxon>Lingulida</taxon>
        <taxon>Linguloidea</taxon>
        <taxon>Lingulidae</taxon>
        <taxon>Lingula</taxon>
    </lineage>
</organism>
<proteinExistence type="predicted"/>
<evidence type="ECO:0000256" key="1">
    <source>
        <dbReference type="SAM" id="SignalP"/>
    </source>
</evidence>